<evidence type="ECO:0000256" key="1">
    <source>
        <dbReference type="ARBA" id="ARBA00004245"/>
    </source>
</evidence>
<evidence type="ECO:0000259" key="7">
    <source>
        <dbReference type="PROSITE" id="PS50002"/>
    </source>
</evidence>
<dbReference type="InterPro" id="IPR036028">
    <property type="entry name" value="SH3-like_dom_sf"/>
</dbReference>
<evidence type="ECO:0000256" key="5">
    <source>
        <dbReference type="PROSITE-ProRule" id="PRU00192"/>
    </source>
</evidence>
<evidence type="ECO:0000313" key="10">
    <source>
        <dbReference type="Proteomes" id="UP000054408"/>
    </source>
</evidence>
<keyword evidence="4" id="KW-0206">Cytoskeleton</keyword>
<evidence type="ECO:0000259" key="8">
    <source>
        <dbReference type="PROSITE" id="PS51021"/>
    </source>
</evidence>
<name>A0A0L0DIP1_THETB</name>
<accession>A0A0L0DIP1</accession>
<dbReference type="GO" id="GO:0043332">
    <property type="term" value="C:mating projection tip"/>
    <property type="evidence" value="ECO:0007669"/>
    <property type="project" value="TreeGrafter"/>
</dbReference>
<dbReference type="Gene3D" id="1.20.1270.60">
    <property type="entry name" value="Arfaptin homology (AH) domain/BAR domain"/>
    <property type="match status" value="1"/>
</dbReference>
<feature type="region of interest" description="Disordered" evidence="6">
    <location>
        <begin position="391"/>
        <end position="412"/>
    </location>
</feature>
<evidence type="ECO:0000256" key="4">
    <source>
        <dbReference type="ARBA" id="ARBA00023212"/>
    </source>
</evidence>
<dbReference type="RefSeq" id="XP_013762256.1">
    <property type="nucleotide sequence ID" value="XM_013906802.1"/>
</dbReference>
<dbReference type="GO" id="GO:0097320">
    <property type="term" value="P:plasma membrane tubulation"/>
    <property type="evidence" value="ECO:0007669"/>
    <property type="project" value="TreeGrafter"/>
</dbReference>
<dbReference type="InterPro" id="IPR046982">
    <property type="entry name" value="BIN3/RVS161-like"/>
</dbReference>
<dbReference type="GO" id="GO:0051666">
    <property type="term" value="P:actin cortical patch localization"/>
    <property type="evidence" value="ECO:0007669"/>
    <property type="project" value="InterPro"/>
</dbReference>
<evidence type="ECO:0000313" key="9">
    <source>
        <dbReference type="EMBL" id="KNC52254.1"/>
    </source>
</evidence>
<sequence length="486" mass="53326">MLRGLNKKISRSKQKLMQKIGKADSTTDDEYDVLAADFEALDEAVASMAAATSRYVSALRSLTAAREDIADALGFMFKTSREKDGDLGTAARAFVSGQNKLGGMTSVAVAQIEAYCFSALNDYTAAFAPLRTEMKNREKYLLDYDRFRRQLDSLIEKGAKEGKIIKVRESMGKAQTRYDAQNRRVSRDLIRFFDARVTILEPVFQAFAKAEEEYITAFQIEAMRTRSLLPGLASNRSVGLHPTQGSDPDIRPRAASIPVHLDSSLHNMGELSLSGDPSLTLPSSSSLLQLPHSAPTSPTASIPPLVAPPPSTVPPTPDSDSNPLPPPISTAGLLPADMQARRDKARDRIAKLTLSRAEYVINLEIFEPDTDEYEESQFHIERIDVELANARREDQHRPTVQPERAPDPNPLPTADLLNQTRVVLIAIHDYSALADDQVSFVTGDSMIVAALLSPQWYQGMVQRTGDFGKIPAHLVTISSNPSTSSS</sequence>
<dbReference type="SMART" id="SM00326">
    <property type="entry name" value="SH3"/>
    <property type="match status" value="1"/>
</dbReference>
<dbReference type="SMART" id="SM00721">
    <property type="entry name" value="BAR"/>
    <property type="match status" value="1"/>
</dbReference>
<dbReference type="AlphaFoldDB" id="A0A0L0DIP1"/>
<dbReference type="STRING" id="461836.A0A0L0DIP1"/>
<dbReference type="GeneID" id="25560853"/>
<feature type="domain" description="BAR" evidence="8">
    <location>
        <begin position="16"/>
        <end position="245"/>
    </location>
</feature>
<reference evidence="9 10" key="1">
    <citation type="submission" date="2010-05" db="EMBL/GenBank/DDBJ databases">
        <title>The Genome Sequence of Thecamonas trahens ATCC 50062.</title>
        <authorList>
            <consortium name="The Broad Institute Genome Sequencing Platform"/>
            <person name="Russ C."/>
            <person name="Cuomo C."/>
            <person name="Shea T."/>
            <person name="Young S.K."/>
            <person name="Zeng Q."/>
            <person name="Koehrsen M."/>
            <person name="Haas B."/>
            <person name="Borodovsky M."/>
            <person name="Guigo R."/>
            <person name="Alvarado L."/>
            <person name="Berlin A."/>
            <person name="Bochicchio J."/>
            <person name="Borenstein D."/>
            <person name="Chapman S."/>
            <person name="Chen Z."/>
            <person name="Freedman E."/>
            <person name="Gellesch M."/>
            <person name="Goldberg J."/>
            <person name="Griggs A."/>
            <person name="Gujja S."/>
            <person name="Heilman E."/>
            <person name="Heiman D."/>
            <person name="Hepburn T."/>
            <person name="Howarth C."/>
            <person name="Jen D."/>
            <person name="Larson L."/>
            <person name="Mehta T."/>
            <person name="Park D."/>
            <person name="Pearson M."/>
            <person name="Roberts A."/>
            <person name="Saif S."/>
            <person name="Shenoy N."/>
            <person name="Sisk P."/>
            <person name="Stolte C."/>
            <person name="Sykes S."/>
            <person name="Thomson T."/>
            <person name="Walk T."/>
            <person name="White J."/>
            <person name="Yandava C."/>
            <person name="Burger G."/>
            <person name="Gray M.W."/>
            <person name="Holland P.W.H."/>
            <person name="King N."/>
            <person name="Lang F.B.F."/>
            <person name="Roger A.J."/>
            <person name="Ruiz-Trillo I."/>
            <person name="Lander E."/>
            <person name="Nusbaum C."/>
        </authorList>
    </citation>
    <scope>NUCLEOTIDE SEQUENCE [LARGE SCALE GENOMIC DNA]</scope>
    <source>
        <strain evidence="9 10">ATCC 50062</strain>
    </source>
</reference>
<dbReference type="PROSITE" id="PS50002">
    <property type="entry name" value="SH3"/>
    <property type="match status" value="1"/>
</dbReference>
<dbReference type="GO" id="GO:0015629">
    <property type="term" value="C:actin cytoskeleton"/>
    <property type="evidence" value="ECO:0007669"/>
    <property type="project" value="TreeGrafter"/>
</dbReference>
<evidence type="ECO:0000256" key="2">
    <source>
        <dbReference type="ARBA" id="ARBA00022443"/>
    </source>
</evidence>
<dbReference type="Pfam" id="PF03114">
    <property type="entry name" value="BAR"/>
    <property type="match status" value="1"/>
</dbReference>
<dbReference type="PROSITE" id="PS51021">
    <property type="entry name" value="BAR"/>
    <property type="match status" value="1"/>
</dbReference>
<evidence type="ECO:0000256" key="3">
    <source>
        <dbReference type="ARBA" id="ARBA00022490"/>
    </source>
</evidence>
<dbReference type="GO" id="GO:0008289">
    <property type="term" value="F:lipid binding"/>
    <property type="evidence" value="ECO:0007669"/>
    <property type="project" value="TreeGrafter"/>
</dbReference>
<feature type="domain" description="SH3" evidence="7">
    <location>
        <begin position="419"/>
        <end position="480"/>
    </location>
</feature>
<evidence type="ECO:0000256" key="6">
    <source>
        <dbReference type="SAM" id="MobiDB-lite"/>
    </source>
</evidence>
<feature type="compositionally biased region" description="Pro residues" evidence="6">
    <location>
        <begin position="305"/>
        <end position="328"/>
    </location>
</feature>
<proteinExistence type="predicted"/>
<keyword evidence="10" id="KW-1185">Reference proteome</keyword>
<feature type="compositionally biased region" description="Low complexity" evidence="6">
    <location>
        <begin position="284"/>
        <end position="304"/>
    </location>
</feature>
<dbReference type="EMBL" id="GL349436">
    <property type="protein sequence ID" value="KNC52254.1"/>
    <property type="molecule type" value="Genomic_DNA"/>
</dbReference>
<dbReference type="Pfam" id="PF00018">
    <property type="entry name" value="SH3_1"/>
    <property type="match status" value="1"/>
</dbReference>
<dbReference type="PANTHER" id="PTHR47174:SF3">
    <property type="entry name" value="BRIDGING INTEGRATOR 3"/>
    <property type="match status" value="1"/>
</dbReference>
<protein>
    <recommendedName>
        <fullName evidence="11">SH3 domain-containing protein</fullName>
    </recommendedName>
</protein>
<organism evidence="9 10">
    <name type="scientific">Thecamonas trahens ATCC 50062</name>
    <dbReference type="NCBI Taxonomy" id="461836"/>
    <lineage>
        <taxon>Eukaryota</taxon>
        <taxon>Apusozoa</taxon>
        <taxon>Apusomonadida</taxon>
        <taxon>Apusomonadidae</taxon>
        <taxon>Thecamonas</taxon>
    </lineage>
</organism>
<dbReference type="Gene3D" id="2.30.30.40">
    <property type="entry name" value="SH3 Domains"/>
    <property type="match status" value="1"/>
</dbReference>
<feature type="region of interest" description="Disordered" evidence="6">
    <location>
        <begin position="284"/>
        <end position="342"/>
    </location>
</feature>
<gene>
    <name evidence="9" type="ORF">AMSG_01083</name>
</gene>
<evidence type="ECO:0008006" key="11">
    <source>
        <dbReference type="Google" id="ProtNLM"/>
    </source>
</evidence>
<dbReference type="GO" id="GO:0031097">
    <property type="term" value="C:medial cortex"/>
    <property type="evidence" value="ECO:0007669"/>
    <property type="project" value="TreeGrafter"/>
</dbReference>
<dbReference type="SUPFAM" id="SSF50044">
    <property type="entry name" value="SH3-domain"/>
    <property type="match status" value="1"/>
</dbReference>
<dbReference type="eggNOG" id="KOG3771">
    <property type="taxonomic scope" value="Eukaryota"/>
</dbReference>
<comment type="subcellular location">
    <subcellularLocation>
        <location evidence="1">Cytoplasm</location>
        <location evidence="1">Cytoskeleton</location>
    </subcellularLocation>
</comment>
<dbReference type="InterPro" id="IPR027267">
    <property type="entry name" value="AH/BAR_dom_sf"/>
</dbReference>
<keyword evidence="2 5" id="KW-0728">SH3 domain</keyword>
<dbReference type="Proteomes" id="UP000054408">
    <property type="component" value="Unassembled WGS sequence"/>
</dbReference>
<dbReference type="GO" id="GO:1990528">
    <property type="term" value="C:Rvs161p-Rvs167p complex"/>
    <property type="evidence" value="ECO:0007669"/>
    <property type="project" value="TreeGrafter"/>
</dbReference>
<dbReference type="SUPFAM" id="SSF103657">
    <property type="entry name" value="BAR/IMD domain-like"/>
    <property type="match status" value="1"/>
</dbReference>
<dbReference type="GO" id="GO:0006897">
    <property type="term" value="P:endocytosis"/>
    <property type="evidence" value="ECO:0007669"/>
    <property type="project" value="InterPro"/>
</dbReference>
<keyword evidence="3" id="KW-0963">Cytoplasm</keyword>
<dbReference type="OMA" id="SINHECH"/>
<dbReference type="OrthoDB" id="446293at2759"/>
<dbReference type="PANTHER" id="PTHR47174">
    <property type="entry name" value="BRIDGING INTEGRATOR 3"/>
    <property type="match status" value="1"/>
</dbReference>
<dbReference type="InterPro" id="IPR001452">
    <property type="entry name" value="SH3_domain"/>
</dbReference>
<dbReference type="InterPro" id="IPR004148">
    <property type="entry name" value="BAR_dom"/>
</dbReference>